<accession>A0A371GDW7</accession>
<evidence type="ECO:0000313" key="2">
    <source>
        <dbReference type="Proteomes" id="UP000257109"/>
    </source>
</evidence>
<dbReference type="AlphaFoldDB" id="A0A371GDW7"/>
<gene>
    <name evidence="1" type="ORF">CR513_29579</name>
</gene>
<proteinExistence type="predicted"/>
<reference evidence="1" key="1">
    <citation type="submission" date="2018-05" db="EMBL/GenBank/DDBJ databases">
        <title>Draft genome of Mucuna pruriens seed.</title>
        <authorList>
            <person name="Nnadi N.E."/>
            <person name="Vos R."/>
            <person name="Hasami M.H."/>
            <person name="Devisetty U.K."/>
            <person name="Aguiy J.C."/>
        </authorList>
    </citation>
    <scope>NUCLEOTIDE SEQUENCE [LARGE SCALE GENOMIC DNA]</scope>
    <source>
        <strain evidence="1">JCA_2017</strain>
    </source>
</reference>
<protein>
    <recommendedName>
        <fullName evidence="3">Reverse transcriptase domain-containing protein</fullName>
    </recommendedName>
</protein>
<keyword evidence="2" id="KW-1185">Reference proteome</keyword>
<comment type="caution">
    <text evidence="1">The sequence shown here is derived from an EMBL/GenBank/DDBJ whole genome shotgun (WGS) entry which is preliminary data.</text>
</comment>
<dbReference type="OrthoDB" id="1433954at2759"/>
<evidence type="ECO:0000313" key="1">
    <source>
        <dbReference type="EMBL" id="RDX88778.1"/>
    </source>
</evidence>
<dbReference type="Proteomes" id="UP000257109">
    <property type="component" value="Unassembled WGS sequence"/>
</dbReference>
<dbReference type="EMBL" id="QJKJ01005842">
    <property type="protein sequence ID" value="RDX88778.1"/>
    <property type="molecule type" value="Genomic_DNA"/>
</dbReference>
<sequence>MENGVLMLTFLKHYIALILTVDSLSNFKDFRLISSCNIVHKIITMVLVNKLCPLLNHVISPFQSQLLPNKDTFDKEIILQELVRITRKSKRRKERRYLQN</sequence>
<organism evidence="1 2">
    <name type="scientific">Mucuna pruriens</name>
    <name type="common">Velvet bean</name>
    <name type="synonym">Dolichos pruriens</name>
    <dbReference type="NCBI Taxonomy" id="157652"/>
    <lineage>
        <taxon>Eukaryota</taxon>
        <taxon>Viridiplantae</taxon>
        <taxon>Streptophyta</taxon>
        <taxon>Embryophyta</taxon>
        <taxon>Tracheophyta</taxon>
        <taxon>Spermatophyta</taxon>
        <taxon>Magnoliopsida</taxon>
        <taxon>eudicotyledons</taxon>
        <taxon>Gunneridae</taxon>
        <taxon>Pentapetalae</taxon>
        <taxon>rosids</taxon>
        <taxon>fabids</taxon>
        <taxon>Fabales</taxon>
        <taxon>Fabaceae</taxon>
        <taxon>Papilionoideae</taxon>
        <taxon>50 kb inversion clade</taxon>
        <taxon>NPAAA clade</taxon>
        <taxon>indigoferoid/millettioid clade</taxon>
        <taxon>Phaseoleae</taxon>
        <taxon>Mucuna</taxon>
    </lineage>
</organism>
<evidence type="ECO:0008006" key="3">
    <source>
        <dbReference type="Google" id="ProtNLM"/>
    </source>
</evidence>
<name>A0A371GDW7_MUCPR</name>
<feature type="non-terminal residue" evidence="1">
    <location>
        <position position="1"/>
    </location>
</feature>